<sequence length="142" mass="16019">MTTVCRKIGYQQDMMANLVEEGRSIMVPDGKPDQSTEDAKKKKDIDKIIKVVLHLPYSTDKAEEFHAFFALVFTTDDGPRWSQDPGLEDCDCEKHQLPVNSEIVQDLLHQLDPYKSVGPGGIHPRILNVLADVITKPLLMIF</sequence>
<organism evidence="1 2">
    <name type="scientific">Willisornis vidua</name>
    <name type="common">Xingu scale-backed antbird</name>
    <dbReference type="NCBI Taxonomy" id="1566151"/>
    <lineage>
        <taxon>Eukaryota</taxon>
        <taxon>Metazoa</taxon>
        <taxon>Chordata</taxon>
        <taxon>Craniata</taxon>
        <taxon>Vertebrata</taxon>
        <taxon>Euteleostomi</taxon>
        <taxon>Archelosauria</taxon>
        <taxon>Archosauria</taxon>
        <taxon>Dinosauria</taxon>
        <taxon>Saurischia</taxon>
        <taxon>Theropoda</taxon>
        <taxon>Coelurosauria</taxon>
        <taxon>Aves</taxon>
        <taxon>Neognathae</taxon>
        <taxon>Neoaves</taxon>
        <taxon>Telluraves</taxon>
        <taxon>Australaves</taxon>
        <taxon>Passeriformes</taxon>
        <taxon>Thamnophilidae</taxon>
        <taxon>Willisornis</taxon>
    </lineage>
</organism>
<accession>A0ABQ9DAW3</accession>
<reference evidence="1" key="1">
    <citation type="submission" date="2019-10" db="EMBL/GenBank/DDBJ databases">
        <authorList>
            <person name="Soares A.E.R."/>
            <person name="Aleixo A."/>
            <person name="Schneider P."/>
            <person name="Miyaki C.Y."/>
            <person name="Schneider M.P."/>
            <person name="Mello C."/>
            <person name="Vasconcelos A.T.R."/>
        </authorList>
    </citation>
    <scope>NUCLEOTIDE SEQUENCE</scope>
    <source>
        <tissue evidence="1">Muscle</tissue>
    </source>
</reference>
<evidence type="ECO:0000313" key="1">
    <source>
        <dbReference type="EMBL" id="KAJ7415403.1"/>
    </source>
</evidence>
<protein>
    <submittedName>
        <fullName evidence="1">Uncharacterized protein</fullName>
    </submittedName>
</protein>
<evidence type="ECO:0000313" key="2">
    <source>
        <dbReference type="Proteomes" id="UP001145742"/>
    </source>
</evidence>
<comment type="caution">
    <text evidence="1">The sequence shown here is derived from an EMBL/GenBank/DDBJ whole genome shotgun (WGS) entry which is preliminary data.</text>
</comment>
<proteinExistence type="predicted"/>
<keyword evidence="2" id="KW-1185">Reference proteome</keyword>
<name>A0ABQ9DAW3_9PASS</name>
<dbReference type="Proteomes" id="UP001145742">
    <property type="component" value="Unassembled WGS sequence"/>
</dbReference>
<dbReference type="EMBL" id="WHWB01033950">
    <property type="protein sequence ID" value="KAJ7415403.1"/>
    <property type="molecule type" value="Genomic_DNA"/>
</dbReference>
<gene>
    <name evidence="1" type="ORF">WISP_78379</name>
</gene>